<evidence type="ECO:0000313" key="3">
    <source>
        <dbReference type="EMBL" id="KAJ8356233.1"/>
    </source>
</evidence>
<dbReference type="EMBL" id="JAINUF010000006">
    <property type="protein sequence ID" value="KAJ8356233.1"/>
    <property type="molecule type" value="Genomic_DNA"/>
</dbReference>
<name>A0A9Q1FDX0_SYNKA</name>
<protein>
    <submittedName>
        <fullName evidence="3">Uncharacterized protein</fullName>
    </submittedName>
</protein>
<feature type="transmembrane region" description="Helical" evidence="2">
    <location>
        <begin position="78"/>
        <end position="99"/>
    </location>
</feature>
<feature type="compositionally biased region" description="Low complexity" evidence="1">
    <location>
        <begin position="13"/>
        <end position="33"/>
    </location>
</feature>
<sequence>MGWRWGLAGRTAAPCGTSPAAPTASAAHSGSPAQDWLHPQNRFTCVTSFYNGSHDLINNHTIFGEDEKRKMGLVAARFSYTLIICKSILYMLLLGALMWKMQGTGELALEMTEAMTISDHVTA</sequence>
<organism evidence="3 4">
    <name type="scientific">Synaphobranchus kaupii</name>
    <name type="common">Kaup's arrowtooth eel</name>
    <dbReference type="NCBI Taxonomy" id="118154"/>
    <lineage>
        <taxon>Eukaryota</taxon>
        <taxon>Metazoa</taxon>
        <taxon>Chordata</taxon>
        <taxon>Craniata</taxon>
        <taxon>Vertebrata</taxon>
        <taxon>Euteleostomi</taxon>
        <taxon>Actinopterygii</taxon>
        <taxon>Neopterygii</taxon>
        <taxon>Teleostei</taxon>
        <taxon>Anguilliformes</taxon>
        <taxon>Synaphobranchidae</taxon>
        <taxon>Synaphobranchus</taxon>
    </lineage>
</organism>
<keyword evidence="2" id="KW-0812">Transmembrane</keyword>
<accession>A0A9Q1FDX0</accession>
<keyword evidence="4" id="KW-1185">Reference proteome</keyword>
<keyword evidence="2" id="KW-1133">Transmembrane helix</keyword>
<feature type="region of interest" description="Disordered" evidence="1">
    <location>
        <begin position="13"/>
        <end position="34"/>
    </location>
</feature>
<keyword evidence="2" id="KW-0472">Membrane</keyword>
<reference evidence="3" key="1">
    <citation type="journal article" date="2023" name="Science">
        <title>Genome structures resolve the early diversification of teleost fishes.</title>
        <authorList>
            <person name="Parey E."/>
            <person name="Louis A."/>
            <person name="Montfort J."/>
            <person name="Bouchez O."/>
            <person name="Roques C."/>
            <person name="Iampietro C."/>
            <person name="Lluch J."/>
            <person name="Castinel A."/>
            <person name="Donnadieu C."/>
            <person name="Desvignes T."/>
            <person name="Floi Bucao C."/>
            <person name="Jouanno E."/>
            <person name="Wen M."/>
            <person name="Mejri S."/>
            <person name="Dirks R."/>
            <person name="Jansen H."/>
            <person name="Henkel C."/>
            <person name="Chen W.J."/>
            <person name="Zahm M."/>
            <person name="Cabau C."/>
            <person name="Klopp C."/>
            <person name="Thompson A.W."/>
            <person name="Robinson-Rechavi M."/>
            <person name="Braasch I."/>
            <person name="Lecointre G."/>
            <person name="Bobe J."/>
            <person name="Postlethwait J.H."/>
            <person name="Berthelot C."/>
            <person name="Roest Crollius H."/>
            <person name="Guiguen Y."/>
        </authorList>
    </citation>
    <scope>NUCLEOTIDE SEQUENCE</scope>
    <source>
        <strain evidence="3">WJC10195</strain>
    </source>
</reference>
<dbReference type="AlphaFoldDB" id="A0A9Q1FDX0"/>
<dbReference type="OrthoDB" id="8947657at2759"/>
<proteinExistence type="predicted"/>
<comment type="caution">
    <text evidence="3">The sequence shown here is derived from an EMBL/GenBank/DDBJ whole genome shotgun (WGS) entry which is preliminary data.</text>
</comment>
<dbReference type="Proteomes" id="UP001152622">
    <property type="component" value="Chromosome 6"/>
</dbReference>
<evidence type="ECO:0000313" key="4">
    <source>
        <dbReference type="Proteomes" id="UP001152622"/>
    </source>
</evidence>
<evidence type="ECO:0000256" key="2">
    <source>
        <dbReference type="SAM" id="Phobius"/>
    </source>
</evidence>
<evidence type="ECO:0000256" key="1">
    <source>
        <dbReference type="SAM" id="MobiDB-lite"/>
    </source>
</evidence>
<gene>
    <name evidence="3" type="ORF">SKAU_G00190270</name>
</gene>